<reference evidence="2" key="1">
    <citation type="journal article" date="2017" name="Int. J. Syst. Evol. Microbiol.">
        <title>Notoacmeibacter marinus gen. nov., sp. nov., isolated from the gut of a limpet and proposal of Notoacmeibacteraceae fam. nov. in the order Rhizobiales of the class Alphaproteobacteria.</title>
        <authorList>
            <person name="Huang Z."/>
            <person name="Guo F."/>
            <person name="Lai Q."/>
        </authorList>
    </citation>
    <scope>NUCLEOTIDE SEQUENCE [LARGE SCALE GENOMIC DNA]</scope>
    <source>
        <strain evidence="2">XMTR2A4</strain>
    </source>
</reference>
<dbReference type="OrthoDB" id="9808290at2"/>
<dbReference type="PANTHER" id="PTHR37953">
    <property type="entry name" value="UPF0127 PROTEIN MJ1496"/>
    <property type="match status" value="1"/>
</dbReference>
<evidence type="ECO:0008006" key="3">
    <source>
        <dbReference type="Google" id="ProtNLM"/>
    </source>
</evidence>
<dbReference type="PANTHER" id="PTHR37953:SF1">
    <property type="entry name" value="UPF0127 PROTEIN MJ1496"/>
    <property type="match status" value="1"/>
</dbReference>
<dbReference type="InterPro" id="IPR003795">
    <property type="entry name" value="DUF192"/>
</dbReference>
<dbReference type="EMBL" id="NBYO01000003">
    <property type="protein sequence ID" value="OXS99611.1"/>
    <property type="molecule type" value="Genomic_DNA"/>
</dbReference>
<evidence type="ECO:0000313" key="2">
    <source>
        <dbReference type="Proteomes" id="UP000215405"/>
    </source>
</evidence>
<proteinExistence type="predicted"/>
<sequence length="135" mass="14952">MPAPGEPMILSTDPVPLTVEGRDDIAIMVEIATTPVETAAGLMFRKQMDNDHGMLFAFDRESRRSFWMRNTVMPLDIIFVRADGKVDSIRRGKPLDETPLRSDGKVRYVLELKAGQADAFGIEDGVVLRHPVIGG</sequence>
<dbReference type="Proteomes" id="UP000215405">
    <property type="component" value="Unassembled WGS sequence"/>
</dbReference>
<organism evidence="1 2">
    <name type="scientific">Notoacmeibacter marinus</name>
    <dbReference type="NCBI Taxonomy" id="1876515"/>
    <lineage>
        <taxon>Bacteria</taxon>
        <taxon>Pseudomonadati</taxon>
        <taxon>Pseudomonadota</taxon>
        <taxon>Alphaproteobacteria</taxon>
        <taxon>Hyphomicrobiales</taxon>
        <taxon>Notoacmeibacteraceae</taxon>
        <taxon>Notoacmeibacter</taxon>
    </lineage>
</organism>
<comment type="caution">
    <text evidence="1">The sequence shown here is derived from an EMBL/GenBank/DDBJ whole genome shotgun (WGS) entry which is preliminary data.</text>
</comment>
<dbReference type="InterPro" id="IPR038695">
    <property type="entry name" value="Saro_0823-like_sf"/>
</dbReference>
<dbReference type="AlphaFoldDB" id="A0A231UUS5"/>
<dbReference type="Gene3D" id="2.60.120.1140">
    <property type="entry name" value="Protein of unknown function DUF192"/>
    <property type="match status" value="1"/>
</dbReference>
<evidence type="ECO:0000313" key="1">
    <source>
        <dbReference type="EMBL" id="OXS99611.1"/>
    </source>
</evidence>
<name>A0A231UUS5_9HYPH</name>
<keyword evidence="2" id="KW-1185">Reference proteome</keyword>
<accession>A0A231UUS5</accession>
<gene>
    <name evidence="1" type="ORF">B7H23_13615</name>
</gene>
<dbReference type="Pfam" id="PF02643">
    <property type="entry name" value="DUF192"/>
    <property type="match status" value="1"/>
</dbReference>
<protein>
    <recommendedName>
        <fullName evidence="3">DUF192 domain-containing protein</fullName>
    </recommendedName>
</protein>